<evidence type="ECO:0000313" key="12">
    <source>
        <dbReference type="Proteomes" id="UP000595942"/>
    </source>
</evidence>
<dbReference type="PROSITE" id="PS01076">
    <property type="entry name" value="ACETATE_KINASE_2"/>
    <property type="match status" value="1"/>
</dbReference>
<dbReference type="InterPro" id="IPR000890">
    <property type="entry name" value="Aliphatic_acid_kin_short-chain"/>
</dbReference>
<dbReference type="GO" id="GO:0005737">
    <property type="term" value="C:cytoplasm"/>
    <property type="evidence" value="ECO:0007669"/>
    <property type="project" value="UniProtKB-SubCell"/>
</dbReference>
<dbReference type="PANTHER" id="PTHR21060:SF15">
    <property type="entry name" value="ACETATE KINASE-RELATED"/>
    <property type="match status" value="1"/>
</dbReference>
<keyword evidence="12" id="KW-1185">Reference proteome</keyword>
<dbReference type="PRINTS" id="PR00471">
    <property type="entry name" value="ACETATEKNASE"/>
</dbReference>
<evidence type="ECO:0000256" key="7">
    <source>
        <dbReference type="ARBA" id="ARBA00022840"/>
    </source>
</evidence>
<evidence type="ECO:0000256" key="9">
    <source>
        <dbReference type="HAMAP-Rule" id="MF_00542"/>
    </source>
</evidence>
<evidence type="ECO:0000256" key="6">
    <source>
        <dbReference type="ARBA" id="ARBA00022777"/>
    </source>
</evidence>
<keyword evidence="5 9" id="KW-0547">Nucleotide-binding</keyword>
<organism evidence="11 12">
    <name type="scientific">Staphylococcus condimenti</name>
    <dbReference type="NCBI Taxonomy" id="70255"/>
    <lineage>
        <taxon>Bacteria</taxon>
        <taxon>Bacillati</taxon>
        <taxon>Bacillota</taxon>
        <taxon>Bacilli</taxon>
        <taxon>Bacillales</taxon>
        <taxon>Staphylococcaceae</taxon>
        <taxon>Staphylococcus</taxon>
    </lineage>
</organism>
<dbReference type="GO" id="GO:0006083">
    <property type="term" value="P:acetate metabolic process"/>
    <property type="evidence" value="ECO:0007669"/>
    <property type="project" value="TreeGrafter"/>
</dbReference>
<evidence type="ECO:0000256" key="4">
    <source>
        <dbReference type="ARBA" id="ARBA00022679"/>
    </source>
</evidence>
<evidence type="ECO:0000256" key="1">
    <source>
        <dbReference type="ARBA" id="ARBA00004496"/>
    </source>
</evidence>
<dbReference type="InterPro" id="IPR011245">
    <property type="entry name" value="Butyrate_kin"/>
</dbReference>
<dbReference type="SUPFAM" id="SSF53067">
    <property type="entry name" value="Actin-like ATPase domain"/>
    <property type="match status" value="2"/>
</dbReference>
<keyword evidence="3 9" id="KW-0963">Cytoplasm</keyword>
<name>A0AB37H3T8_9STAP</name>
<dbReference type="Gene3D" id="3.30.420.40">
    <property type="match status" value="2"/>
</dbReference>
<dbReference type="Pfam" id="PF00871">
    <property type="entry name" value="Acetate_kinase"/>
    <property type="match status" value="1"/>
</dbReference>
<protein>
    <recommendedName>
        <fullName evidence="9">Probable butyrate kinase</fullName>
        <shortName evidence="9">BK</shortName>
        <ecNumber evidence="9">2.7.2.7</ecNumber>
    </recommendedName>
    <alternativeName>
        <fullName evidence="9">Branched-chain carboxylic acid kinase</fullName>
    </alternativeName>
</protein>
<reference evidence="11 12" key="1">
    <citation type="submission" date="2021-01" db="EMBL/GenBank/DDBJ databases">
        <title>FDA dAtabase for Regulatory Grade micrObial Sequences (FDA-ARGOS): Supporting development and validation of Infectious Disease Dx tests.</title>
        <authorList>
            <person name="Sproer C."/>
            <person name="Gronow S."/>
            <person name="Severitt S."/>
            <person name="Schroder I."/>
            <person name="Tallon L."/>
            <person name="Sadzewicz L."/>
            <person name="Zhao X."/>
            <person name="Boylan J."/>
            <person name="Ott S."/>
            <person name="Bowen H."/>
            <person name="Vavikolanu K."/>
            <person name="Mehta A."/>
            <person name="Aluvathingal J."/>
            <person name="Nadendla S."/>
            <person name="Lowell S."/>
            <person name="Myers T."/>
            <person name="Yan Y."/>
            <person name="Sichtig H."/>
        </authorList>
    </citation>
    <scope>NUCLEOTIDE SEQUENCE [LARGE SCALE GENOMIC DNA]</scope>
    <source>
        <strain evidence="11 12">FDAARGOS_1148</strain>
    </source>
</reference>
<dbReference type="GeneID" id="93726573"/>
<dbReference type="GO" id="GO:0005524">
    <property type="term" value="F:ATP binding"/>
    <property type="evidence" value="ECO:0007669"/>
    <property type="project" value="UniProtKB-KW"/>
</dbReference>
<dbReference type="InterPro" id="IPR023865">
    <property type="entry name" value="Aliphatic_acid_kinase_CS"/>
</dbReference>
<dbReference type="RefSeq" id="WP_047131017.1">
    <property type="nucleotide sequence ID" value="NZ_CP015114.1"/>
</dbReference>
<dbReference type="PIRSF" id="PIRSF036458">
    <property type="entry name" value="Butyrate_kin"/>
    <property type="match status" value="1"/>
</dbReference>
<dbReference type="KEGG" id="scv:A4G25_01765"/>
<proteinExistence type="inferred from homology"/>
<gene>
    <name evidence="9 11" type="primary">buk</name>
    <name evidence="11" type="ORF">I6J05_03950</name>
</gene>
<dbReference type="PROSITE" id="PS01075">
    <property type="entry name" value="ACETATE_KINASE_1"/>
    <property type="match status" value="1"/>
</dbReference>
<comment type="catalytic activity">
    <reaction evidence="8 9">
        <text>butanoate + ATP = butanoyl phosphate + ADP</text>
        <dbReference type="Rhea" id="RHEA:13585"/>
        <dbReference type="ChEBI" id="CHEBI:17968"/>
        <dbReference type="ChEBI" id="CHEBI:30616"/>
        <dbReference type="ChEBI" id="CHEBI:58079"/>
        <dbReference type="ChEBI" id="CHEBI:456216"/>
        <dbReference type="EC" id="2.7.2.7"/>
    </reaction>
</comment>
<keyword evidence="4 9" id="KW-0808">Transferase</keyword>
<evidence type="ECO:0000256" key="5">
    <source>
        <dbReference type="ARBA" id="ARBA00022741"/>
    </source>
</evidence>
<evidence type="ECO:0000256" key="8">
    <source>
        <dbReference type="ARBA" id="ARBA00048596"/>
    </source>
</evidence>
<evidence type="ECO:0000313" key="11">
    <source>
        <dbReference type="EMBL" id="QQS83482.1"/>
    </source>
</evidence>
<dbReference type="NCBIfam" id="NF002834">
    <property type="entry name" value="PRK03011.1-5"/>
    <property type="match status" value="1"/>
</dbReference>
<dbReference type="AlphaFoldDB" id="A0AB37H3T8"/>
<evidence type="ECO:0000256" key="3">
    <source>
        <dbReference type="ARBA" id="ARBA00022490"/>
    </source>
</evidence>
<sequence length="352" mass="39036">MSQILIINLGSTSSKVAVFNNKVCVAEELLQHDISITQLSLLEQETYRVKSIESFLYENNISLNTINAIACRGGLLKPIVGGTYFINQTMYNDLRTFKYIVHASNLSGVIGFKLSQKLNIPSYVVDPVVVDELMDIARITGVKDIQRKSIFHALNQKAVAREYAQSIKKSYDQVNVIVAHMGGGITIGAHKQGKVIDVNDGLLGEGPLSPERAGNLPNDALYHWAYQQNLTPKELNNILSKESGLIALCGSNNIKQLIQEYEKNQEIHLAIDAMIYQIAKQIGERAVSLKGSIDQIILTGGIAKSELITKKLSDYVNWIAPMTVYPGEKEMESLAIRVDDVINKKEQVKNYS</sequence>
<dbReference type="HAMAP" id="MF_00542">
    <property type="entry name" value="Butyrate_kinase"/>
    <property type="match status" value="1"/>
</dbReference>
<comment type="subcellular location">
    <subcellularLocation>
        <location evidence="1 9">Cytoplasm</location>
    </subcellularLocation>
</comment>
<accession>A0AB37H3T8</accession>
<comment type="similarity">
    <text evidence="2 9 10">Belongs to the acetokinase family.</text>
</comment>
<dbReference type="CDD" id="cd24011">
    <property type="entry name" value="ASKHA_NBD_BK"/>
    <property type="match status" value="1"/>
</dbReference>
<evidence type="ECO:0000256" key="10">
    <source>
        <dbReference type="RuleBase" id="RU003835"/>
    </source>
</evidence>
<keyword evidence="7 9" id="KW-0067">ATP-binding</keyword>
<dbReference type="PANTHER" id="PTHR21060">
    <property type="entry name" value="ACETATE KINASE"/>
    <property type="match status" value="1"/>
</dbReference>
<dbReference type="EC" id="2.7.2.7" evidence="9"/>
<dbReference type="NCBIfam" id="TIGR02707">
    <property type="entry name" value="butyr_kinase"/>
    <property type="match status" value="1"/>
</dbReference>
<keyword evidence="6 9" id="KW-0418">Kinase</keyword>
<dbReference type="InterPro" id="IPR043129">
    <property type="entry name" value="ATPase_NBD"/>
</dbReference>
<dbReference type="Proteomes" id="UP000595942">
    <property type="component" value="Chromosome"/>
</dbReference>
<evidence type="ECO:0000256" key="2">
    <source>
        <dbReference type="ARBA" id="ARBA00008748"/>
    </source>
</evidence>
<dbReference type="EMBL" id="CP068073">
    <property type="protein sequence ID" value="QQS83482.1"/>
    <property type="molecule type" value="Genomic_DNA"/>
</dbReference>
<dbReference type="GO" id="GO:0047761">
    <property type="term" value="F:butyrate kinase activity"/>
    <property type="evidence" value="ECO:0007669"/>
    <property type="project" value="UniProtKB-UniRule"/>
</dbReference>
<dbReference type="GO" id="GO:0008776">
    <property type="term" value="F:acetate kinase activity"/>
    <property type="evidence" value="ECO:0007669"/>
    <property type="project" value="TreeGrafter"/>
</dbReference>